<feature type="signal peptide" evidence="1">
    <location>
        <begin position="1"/>
        <end position="20"/>
    </location>
</feature>
<reference evidence="2 3" key="1">
    <citation type="submission" date="2019-05" db="EMBL/GenBank/DDBJ databases">
        <title>Burkholderia sp. DHOD12, isolated from subtropical forest soil.</title>
        <authorList>
            <person name="Gao Z.-H."/>
            <person name="Qiu L.-H."/>
        </authorList>
    </citation>
    <scope>NUCLEOTIDE SEQUENCE [LARGE SCALE GENOMIC DNA]</scope>
    <source>
        <strain evidence="2 3">DHOD12</strain>
    </source>
</reference>
<feature type="chain" id="PRO_5020509006" description="Lipoprotein" evidence="1">
    <location>
        <begin position="21"/>
        <end position="59"/>
    </location>
</feature>
<evidence type="ECO:0000313" key="2">
    <source>
        <dbReference type="EMBL" id="QCP48729.1"/>
    </source>
</evidence>
<keyword evidence="1" id="KW-0732">Signal</keyword>
<accession>A0A4P8IS36</accession>
<proteinExistence type="predicted"/>
<dbReference type="KEGG" id="tvl:FAZ95_05710"/>
<dbReference type="EMBL" id="CP040077">
    <property type="protein sequence ID" value="QCP48729.1"/>
    <property type="molecule type" value="Genomic_DNA"/>
</dbReference>
<protein>
    <recommendedName>
        <fullName evidence="4">Lipoprotein</fullName>
    </recommendedName>
</protein>
<keyword evidence="3" id="KW-1185">Reference proteome</keyword>
<gene>
    <name evidence="2" type="ORF">FAZ95_05710</name>
</gene>
<evidence type="ECO:0000256" key="1">
    <source>
        <dbReference type="SAM" id="SignalP"/>
    </source>
</evidence>
<name>A0A4P8IS36_9BURK</name>
<dbReference type="RefSeq" id="WP_137331563.1">
    <property type="nucleotide sequence ID" value="NZ_CP040077.1"/>
</dbReference>
<evidence type="ECO:0008006" key="4">
    <source>
        <dbReference type="Google" id="ProtNLM"/>
    </source>
</evidence>
<organism evidence="2 3">
    <name type="scientific">Trinickia violacea</name>
    <dbReference type="NCBI Taxonomy" id="2571746"/>
    <lineage>
        <taxon>Bacteria</taxon>
        <taxon>Pseudomonadati</taxon>
        <taxon>Pseudomonadota</taxon>
        <taxon>Betaproteobacteria</taxon>
        <taxon>Burkholderiales</taxon>
        <taxon>Burkholderiaceae</taxon>
        <taxon>Trinickia</taxon>
    </lineage>
</organism>
<dbReference type="AlphaFoldDB" id="A0A4P8IS36"/>
<evidence type="ECO:0000313" key="3">
    <source>
        <dbReference type="Proteomes" id="UP000298656"/>
    </source>
</evidence>
<sequence>MGRLLIAAVLLGGLSGCVVAPPPPGYGYAPGYYYPGYYYGPTVSVGIVGGCCWHGGWHH</sequence>
<dbReference type="Proteomes" id="UP000298656">
    <property type="component" value="Chromosome 1"/>
</dbReference>
<dbReference type="PROSITE" id="PS51257">
    <property type="entry name" value="PROKAR_LIPOPROTEIN"/>
    <property type="match status" value="1"/>
</dbReference>